<gene>
    <name evidence="1" type="ORF">TRIP_B120082</name>
</gene>
<dbReference type="AlphaFoldDB" id="A0A653A0S4"/>
<reference evidence="1" key="1">
    <citation type="submission" date="2018-07" db="EMBL/GenBank/DDBJ databases">
        <authorList>
            <consortium name="Genoscope - CEA"/>
            <person name="William W."/>
        </authorList>
    </citation>
    <scope>NUCLEOTIDE SEQUENCE</scope>
    <source>
        <strain evidence="1">IK1</strain>
    </source>
</reference>
<dbReference type="SUPFAM" id="SSF49464">
    <property type="entry name" value="Carboxypeptidase regulatory domain-like"/>
    <property type="match status" value="1"/>
</dbReference>
<dbReference type="Pfam" id="PF13620">
    <property type="entry name" value="CarboxypepD_reg"/>
    <property type="match status" value="1"/>
</dbReference>
<evidence type="ECO:0008006" key="2">
    <source>
        <dbReference type="Google" id="ProtNLM"/>
    </source>
</evidence>
<dbReference type="InterPro" id="IPR008969">
    <property type="entry name" value="CarboxyPept-like_regulatory"/>
</dbReference>
<accession>A0A653A0S4</accession>
<protein>
    <recommendedName>
        <fullName evidence="2">Carboxypeptidase regulatory-like domain-containing protein</fullName>
    </recommendedName>
</protein>
<name>A0A653A0S4_UNCDX</name>
<evidence type="ECO:0000313" key="1">
    <source>
        <dbReference type="EMBL" id="VBB41647.1"/>
    </source>
</evidence>
<dbReference type="Gene3D" id="2.60.40.1120">
    <property type="entry name" value="Carboxypeptidase-like, regulatory domain"/>
    <property type="match status" value="1"/>
</dbReference>
<proteinExistence type="predicted"/>
<dbReference type="EMBL" id="UPXX01000004">
    <property type="protein sequence ID" value="VBB41647.1"/>
    <property type="molecule type" value="Genomic_DNA"/>
</dbReference>
<organism evidence="1">
    <name type="scientific">Uncultured Desulfatiglans sp</name>
    <dbReference type="NCBI Taxonomy" id="1748965"/>
    <lineage>
        <taxon>Bacteria</taxon>
        <taxon>Pseudomonadati</taxon>
        <taxon>Thermodesulfobacteriota</taxon>
        <taxon>Desulfobacteria</taxon>
        <taxon>Desulfatiglandales</taxon>
        <taxon>Desulfatiglandaceae</taxon>
        <taxon>Desulfatiglans</taxon>
        <taxon>environmental samples</taxon>
    </lineage>
</organism>
<sequence length="336" mass="36948">MSDDPTSPAYWDVFPKSIRISVAEMEQLIPLSVRGKASAPVFQSSNADIVNVDESGILYFSGNVGNAMIIVWDSPAKLSVRHVMVEARYASWFALHPDFQGLNIMGVTGIVIDALNTAGIPNATILFRLIETGPIVAQTVTDYYGYYEVNLREGLYYYEASAQNYITATGLINVSETGVSGENIVLSPVLVGQIARIVLQWGATPSDLDSHLWGPLPNGTRFHVYYGHDYEADAAELDVDDTSSYGPETITIFRLLPGPFRYYVHNYTNRSSNPSWALAQSGATVKLFLQSGQQYTFNVPNQDGTAWWVFEIDGVTGQVTPKNTLFYQSNPSLVGS</sequence>